<organism evidence="1 2">
    <name type="scientific">Burkholderia multivorans (strain ATCC 17616 / 249)</name>
    <dbReference type="NCBI Taxonomy" id="395019"/>
    <lineage>
        <taxon>Bacteria</taxon>
        <taxon>Pseudomonadati</taxon>
        <taxon>Pseudomonadota</taxon>
        <taxon>Betaproteobacteria</taxon>
        <taxon>Burkholderiales</taxon>
        <taxon>Burkholderiaceae</taxon>
        <taxon>Burkholderia</taxon>
        <taxon>Burkholderia cepacia complex</taxon>
    </lineage>
</organism>
<dbReference type="KEGG" id="bmu:Bmul_1843"/>
<evidence type="ECO:0000313" key="1">
    <source>
        <dbReference type="EMBL" id="BAG43335.1"/>
    </source>
</evidence>
<keyword evidence="2" id="KW-1185">Reference proteome</keyword>
<dbReference type="RefSeq" id="WP_012213540.1">
    <property type="nucleotide sequence ID" value="NC_010084.1"/>
</dbReference>
<dbReference type="KEGG" id="bmj:BMULJ_01399"/>
<dbReference type="STRING" id="395019.BMULJ_01399"/>
<reference evidence="1 2" key="1">
    <citation type="submission" date="2007-04" db="EMBL/GenBank/DDBJ databases">
        <title>Complete genome sequence of Burkholderia multivorans ATCC 17616.</title>
        <authorList>
            <person name="Ohtsubo Y."/>
            <person name="Yamashita A."/>
            <person name="Kurokawa K."/>
            <person name="Takami H."/>
            <person name="Yuhara S."/>
            <person name="Nishiyama E."/>
            <person name="Endo R."/>
            <person name="Miyazaki R."/>
            <person name="Ono A."/>
            <person name="Yano K."/>
            <person name="Ito M."/>
            <person name="Sota M."/>
            <person name="Yuji N."/>
            <person name="Hattori M."/>
            <person name="Tsuda M."/>
        </authorList>
    </citation>
    <scope>NUCLEOTIDE SEQUENCE [LARGE SCALE GENOMIC DNA]</scope>
    <source>
        <strain evidence="2">ATCC 17616 / 249</strain>
    </source>
</reference>
<accession>A0A0H3KED0</accession>
<dbReference type="AlphaFoldDB" id="A0A0H3KED0"/>
<evidence type="ECO:0000313" key="2">
    <source>
        <dbReference type="Proteomes" id="UP000008815"/>
    </source>
</evidence>
<dbReference type="eggNOG" id="ENOG5030ZK0">
    <property type="taxonomic scope" value="Bacteria"/>
</dbReference>
<dbReference type="Proteomes" id="UP000008815">
    <property type="component" value="Chromosome 1"/>
</dbReference>
<dbReference type="EMBL" id="AP009385">
    <property type="protein sequence ID" value="BAG43335.1"/>
    <property type="molecule type" value="Genomic_DNA"/>
</dbReference>
<proteinExistence type="predicted"/>
<name>A0A0H3KED0_BURM1</name>
<gene>
    <name evidence="1" type="ordered locus">BMULJ_01399</name>
</gene>
<protein>
    <submittedName>
        <fullName evidence="1">Bacteriophage protein</fullName>
    </submittedName>
</protein>
<dbReference type="HOGENOM" id="CLU_2328366_0_0_4"/>
<sequence length="98" mass="11430">MLNPHVTERAAEFWTDRQKREYDDAAEAEEAAFLRASEEVEFDDVIEAIYDLPESFRNRVFTAYLDKSDRKHFVYLLELLFDDAFAAAAEGIAKRKGY</sequence>